<proteinExistence type="predicted"/>
<evidence type="ECO:0000259" key="1">
    <source>
        <dbReference type="Pfam" id="PF00534"/>
    </source>
</evidence>
<keyword evidence="3" id="KW-1185">Reference proteome</keyword>
<dbReference type="RefSeq" id="WP_009032732.1">
    <property type="nucleotide sequence ID" value="NZ_ALWO02000023.1"/>
</dbReference>
<comment type="caution">
    <text evidence="2">The sequence shown here is derived from an EMBL/GenBank/DDBJ whole genome shotgun (WGS) entry which is preliminary data.</text>
</comment>
<gene>
    <name evidence="2" type="ORF">A33Q_1446</name>
</gene>
<dbReference type="Gene3D" id="3.40.50.2000">
    <property type="entry name" value="Glycogen Phosphorylase B"/>
    <property type="match status" value="2"/>
</dbReference>
<sequence length="396" mass="44714">MKKLLFISWDSDKSNYMETLFFPILQGLSERGLIEARVIQFSWASKTQVSRIQKSALDRGINYTHYKVKRKPFAGLGALEAVYRGVFLLKKYIEENAIDILMPRSTMPATMVNRLWDWIGKSGVKVIFDADGFPLQERVDFTGMKKDSLYYRLLHKEESKMLLKADRVLVRSTKAKEDHGKTIGADGESKISVVANGRDAAHFAIDQDKRNEIRKSIGIQDDEILWVYIGSLGPQYRLEDMLKLFAKYWEENQDSKFLILTPENKVELGVIPAAVQDATIVHTATYTEIPAYLNAGDLGLSLRKDAPSISGLAPIKTGEYLMMGLPVIVSPGVGDTDQLLKGREFAFFWESGKEKELSNWLRKISALSPSSIREFAIPHFSLEKSLDDYSKALTGI</sequence>
<dbReference type="SUPFAM" id="SSF53756">
    <property type="entry name" value="UDP-Glycosyltransferase/glycogen phosphorylase"/>
    <property type="match status" value="1"/>
</dbReference>
<dbReference type="eggNOG" id="COG0438">
    <property type="taxonomic scope" value="Bacteria"/>
</dbReference>
<evidence type="ECO:0000313" key="2">
    <source>
        <dbReference type="EMBL" id="EOZ98792.1"/>
    </source>
</evidence>
<dbReference type="InterPro" id="IPR001296">
    <property type="entry name" value="Glyco_trans_1"/>
</dbReference>
<reference evidence="2 3" key="1">
    <citation type="journal article" date="2013" name="Genome Announc.">
        <title>Draft Genome Sequence of Indibacter alkaliphilus Strain LW1T, Isolated from Lonar Lake, a Haloalkaline Lake in the Buldana District of Maharashtra, India.</title>
        <authorList>
            <person name="Singh A."/>
            <person name="Kumar Jangir P."/>
            <person name="Sharma R."/>
            <person name="Singh A."/>
            <person name="Kumar Pinnaka A."/>
            <person name="Shivaji S."/>
        </authorList>
    </citation>
    <scope>NUCLEOTIDE SEQUENCE [LARGE SCALE GENOMIC DNA]</scope>
    <source>
        <strain evidence="3">CCUG 57479 / KCTC 22604 / LW1</strain>
    </source>
</reference>
<dbReference type="GO" id="GO:0016757">
    <property type="term" value="F:glycosyltransferase activity"/>
    <property type="evidence" value="ECO:0007669"/>
    <property type="project" value="InterPro"/>
</dbReference>
<dbReference type="OrthoDB" id="1220440at2"/>
<name>S2DIG0_INDAL</name>
<dbReference type="AlphaFoldDB" id="S2DIG0"/>
<protein>
    <recommendedName>
        <fullName evidence="1">Glycosyl transferase family 1 domain-containing protein</fullName>
    </recommendedName>
</protein>
<evidence type="ECO:0000313" key="3">
    <source>
        <dbReference type="Proteomes" id="UP000006073"/>
    </source>
</evidence>
<feature type="domain" description="Glycosyl transferase family 1" evidence="1">
    <location>
        <begin position="210"/>
        <end position="365"/>
    </location>
</feature>
<accession>S2DIG0</accession>
<dbReference type="STRING" id="1189612.A33Q_1446"/>
<organism evidence="2 3">
    <name type="scientific">Indibacter alkaliphilus (strain CCUG 57479 / KCTC 22604 / LW1)</name>
    <dbReference type="NCBI Taxonomy" id="1189612"/>
    <lineage>
        <taxon>Bacteria</taxon>
        <taxon>Pseudomonadati</taxon>
        <taxon>Bacteroidota</taxon>
        <taxon>Cytophagia</taxon>
        <taxon>Cytophagales</taxon>
        <taxon>Cyclobacteriaceae</taxon>
    </lineage>
</organism>
<dbReference type="EMBL" id="ALWO02000023">
    <property type="protein sequence ID" value="EOZ98792.1"/>
    <property type="molecule type" value="Genomic_DNA"/>
</dbReference>
<dbReference type="Pfam" id="PF00534">
    <property type="entry name" value="Glycos_transf_1"/>
    <property type="match status" value="1"/>
</dbReference>
<dbReference type="Proteomes" id="UP000006073">
    <property type="component" value="Unassembled WGS sequence"/>
</dbReference>